<evidence type="ECO:0000313" key="2">
    <source>
        <dbReference type="EMBL" id="EEY58988.1"/>
    </source>
</evidence>
<reference evidence="3" key="1">
    <citation type="journal article" date="2009" name="Nature">
        <title>Genome sequence and analysis of the Irish potato famine pathogen Phytophthora infestans.</title>
        <authorList>
            <consortium name="The Broad Institute Genome Sequencing Platform"/>
            <person name="Haas B.J."/>
            <person name="Kamoun S."/>
            <person name="Zody M.C."/>
            <person name="Jiang R.H."/>
            <person name="Handsaker R.E."/>
            <person name="Cano L.M."/>
            <person name="Grabherr M."/>
            <person name="Kodira C.D."/>
            <person name="Raffaele S."/>
            <person name="Torto-Alalibo T."/>
            <person name="Bozkurt T.O."/>
            <person name="Ah-Fong A.M."/>
            <person name="Alvarado L."/>
            <person name="Anderson V.L."/>
            <person name="Armstrong M.R."/>
            <person name="Avrova A."/>
            <person name="Baxter L."/>
            <person name="Beynon J."/>
            <person name="Boevink P.C."/>
            <person name="Bollmann S.R."/>
            <person name="Bos J.I."/>
            <person name="Bulone V."/>
            <person name="Cai G."/>
            <person name="Cakir C."/>
            <person name="Carrington J.C."/>
            <person name="Chawner M."/>
            <person name="Conti L."/>
            <person name="Costanzo S."/>
            <person name="Ewan R."/>
            <person name="Fahlgren N."/>
            <person name="Fischbach M.A."/>
            <person name="Fugelstad J."/>
            <person name="Gilroy E.M."/>
            <person name="Gnerre S."/>
            <person name="Green P.J."/>
            <person name="Grenville-Briggs L.J."/>
            <person name="Griffith J."/>
            <person name="Grunwald N.J."/>
            <person name="Horn K."/>
            <person name="Horner N.R."/>
            <person name="Hu C.H."/>
            <person name="Huitema E."/>
            <person name="Jeong D.H."/>
            <person name="Jones A.M."/>
            <person name="Jones J.D."/>
            <person name="Jones R.W."/>
            <person name="Karlsson E.K."/>
            <person name="Kunjeti S.G."/>
            <person name="Lamour K."/>
            <person name="Liu Z."/>
            <person name="Ma L."/>
            <person name="Maclean D."/>
            <person name="Chibucos M.C."/>
            <person name="McDonald H."/>
            <person name="McWalters J."/>
            <person name="Meijer H.J."/>
            <person name="Morgan W."/>
            <person name="Morris P.F."/>
            <person name="Munro C.A."/>
            <person name="O'Neill K."/>
            <person name="Ospina-Giraldo M."/>
            <person name="Pinzon A."/>
            <person name="Pritchard L."/>
            <person name="Ramsahoye B."/>
            <person name="Ren Q."/>
            <person name="Restrepo S."/>
            <person name="Roy S."/>
            <person name="Sadanandom A."/>
            <person name="Savidor A."/>
            <person name="Schornack S."/>
            <person name="Schwartz D.C."/>
            <person name="Schumann U.D."/>
            <person name="Schwessinger B."/>
            <person name="Seyer L."/>
            <person name="Sharpe T."/>
            <person name="Silvar C."/>
            <person name="Song J."/>
            <person name="Studholme D.J."/>
            <person name="Sykes S."/>
            <person name="Thines M."/>
            <person name="van de Vondervoort P.J."/>
            <person name="Phuntumart V."/>
            <person name="Wawra S."/>
            <person name="Weide R."/>
            <person name="Win J."/>
            <person name="Young C."/>
            <person name="Zhou S."/>
            <person name="Fry W."/>
            <person name="Meyers B.C."/>
            <person name="van West P."/>
            <person name="Ristaino J."/>
            <person name="Govers F."/>
            <person name="Birch P.R."/>
            <person name="Whisson S.C."/>
            <person name="Judelson H.S."/>
            <person name="Nusbaum C."/>
        </authorList>
    </citation>
    <scope>NUCLEOTIDE SEQUENCE [LARGE SCALE GENOMIC DNA]</scope>
    <source>
        <strain evidence="3">T30-4</strain>
    </source>
</reference>
<proteinExistence type="predicted"/>
<accession>D0NHR3</accession>
<dbReference type="GeneID" id="9470995"/>
<dbReference type="InParanoid" id="D0NHR3"/>
<dbReference type="OrthoDB" id="127800at2759"/>
<evidence type="ECO:0000313" key="3">
    <source>
        <dbReference type="Proteomes" id="UP000006643"/>
    </source>
</evidence>
<dbReference type="RefSeq" id="XP_002901461.1">
    <property type="nucleotide sequence ID" value="XM_002901415.1"/>
</dbReference>
<protein>
    <submittedName>
        <fullName evidence="2">Uncharacterized protein</fullName>
    </submittedName>
</protein>
<dbReference type="EMBL" id="DS028138">
    <property type="protein sequence ID" value="EEY58988.1"/>
    <property type="molecule type" value="Genomic_DNA"/>
</dbReference>
<keyword evidence="3" id="KW-1185">Reference proteome</keyword>
<evidence type="ECO:0000256" key="1">
    <source>
        <dbReference type="SAM" id="MobiDB-lite"/>
    </source>
</evidence>
<feature type="region of interest" description="Disordered" evidence="1">
    <location>
        <begin position="1"/>
        <end position="27"/>
    </location>
</feature>
<organism evidence="2 3">
    <name type="scientific">Phytophthora infestans (strain T30-4)</name>
    <name type="common">Potato late blight agent</name>
    <dbReference type="NCBI Taxonomy" id="403677"/>
    <lineage>
        <taxon>Eukaryota</taxon>
        <taxon>Sar</taxon>
        <taxon>Stramenopiles</taxon>
        <taxon>Oomycota</taxon>
        <taxon>Peronosporomycetes</taxon>
        <taxon>Peronosporales</taxon>
        <taxon>Peronosporaceae</taxon>
        <taxon>Phytophthora</taxon>
    </lineage>
</organism>
<dbReference type="Proteomes" id="UP000006643">
    <property type="component" value="Unassembled WGS sequence"/>
</dbReference>
<dbReference type="KEGG" id="pif:PITG_12015"/>
<gene>
    <name evidence="2" type="ORF">PITG_12015</name>
</gene>
<dbReference type="HOGENOM" id="CLU_1002764_0_0_1"/>
<dbReference type="VEuPathDB" id="FungiDB:PITG_12015"/>
<name>D0NHR3_PHYIT</name>
<feature type="compositionally biased region" description="Basic and acidic residues" evidence="1">
    <location>
        <begin position="1"/>
        <end position="10"/>
    </location>
</feature>
<sequence length="278" mass="30274">MLELQPDSRRHSSSHRPSDASSSSRQAPRAAIYRLLNEESAPVPQERYTYTLYSSSVAAIGAGGITQCIGSASAFGTSPSLHPPGLAPVSRDTGQTHRARLHGHCAICFCALHPMNACALVCKLVGPTCKQCEAKIDPLLLNPQRSTTDPRARLIPMLNAGKKAPRATKLVTNLLSALINKWIAEKEKPADLARRFSNMKDADEIIERYIKKLRAIPKNTSQAKRRRFAAVGPWWVPGRAIVLPRALLKRFPVGPTSSQLLLPALTPYIACVLIGAAY</sequence>
<dbReference type="AlphaFoldDB" id="D0NHR3"/>